<dbReference type="AlphaFoldDB" id="A0A1Z4JFF2"/>
<sequence>MNADTFDRGSHACPVCHRTGNFVSVNSVNGLLTCPHCRSRLVVSISGHYVRDPFSVKKLKPSSRQLRKQSRPIARIMRDSGLAKHSPLITILSSLIVAGFSIAVLSQPGAQKLPNWVQQTILKNTDLKN</sequence>
<protein>
    <submittedName>
        <fullName evidence="2">Uncharacterized protein</fullName>
    </submittedName>
</protein>
<keyword evidence="1" id="KW-1133">Transmembrane helix</keyword>
<dbReference type="Proteomes" id="UP000217895">
    <property type="component" value="Chromosome"/>
</dbReference>
<evidence type="ECO:0000313" key="3">
    <source>
        <dbReference type="Proteomes" id="UP000217895"/>
    </source>
</evidence>
<organism evidence="2 3">
    <name type="scientific">Leptolyngbya boryana NIES-2135</name>
    <dbReference type="NCBI Taxonomy" id="1973484"/>
    <lineage>
        <taxon>Bacteria</taxon>
        <taxon>Bacillati</taxon>
        <taxon>Cyanobacteriota</taxon>
        <taxon>Cyanophyceae</taxon>
        <taxon>Leptolyngbyales</taxon>
        <taxon>Leptolyngbyaceae</taxon>
        <taxon>Leptolyngbya group</taxon>
        <taxon>Leptolyngbya</taxon>
    </lineage>
</organism>
<reference evidence="2 3" key="1">
    <citation type="submission" date="2017-06" db="EMBL/GenBank/DDBJ databases">
        <title>Genome sequencing of cyanobaciteial culture collection at National Institute for Environmental Studies (NIES).</title>
        <authorList>
            <person name="Hirose Y."/>
            <person name="Shimura Y."/>
            <person name="Fujisawa T."/>
            <person name="Nakamura Y."/>
            <person name="Kawachi M."/>
        </authorList>
    </citation>
    <scope>NUCLEOTIDE SEQUENCE [LARGE SCALE GENOMIC DNA]</scope>
    <source>
        <strain evidence="2 3">NIES-2135</strain>
    </source>
</reference>
<proteinExistence type="predicted"/>
<keyword evidence="1" id="KW-0812">Transmembrane</keyword>
<evidence type="ECO:0000256" key="1">
    <source>
        <dbReference type="SAM" id="Phobius"/>
    </source>
</evidence>
<accession>A0A1Z4JFF2</accession>
<keyword evidence="3" id="KW-1185">Reference proteome</keyword>
<name>A0A1Z4JFF2_LEPBY</name>
<dbReference type="EMBL" id="AP018203">
    <property type="protein sequence ID" value="BAY55479.1"/>
    <property type="molecule type" value="Genomic_DNA"/>
</dbReference>
<keyword evidence="1" id="KW-0472">Membrane</keyword>
<gene>
    <name evidence="2" type="ORF">NIES2135_23020</name>
</gene>
<evidence type="ECO:0000313" key="2">
    <source>
        <dbReference type="EMBL" id="BAY55479.1"/>
    </source>
</evidence>
<feature type="transmembrane region" description="Helical" evidence="1">
    <location>
        <begin position="87"/>
        <end position="106"/>
    </location>
</feature>